<dbReference type="OrthoDB" id="433536at2759"/>
<comment type="caution">
    <text evidence="1">The sequence shown here is derived from an EMBL/GenBank/DDBJ whole genome shotgun (WGS) entry which is preliminary data.</text>
</comment>
<evidence type="ECO:0000313" key="1">
    <source>
        <dbReference type="EMBL" id="CAE7269132.1"/>
    </source>
</evidence>
<gene>
    <name evidence="1" type="ORF">SNEC2469_LOCUS6412</name>
</gene>
<evidence type="ECO:0000313" key="2">
    <source>
        <dbReference type="Proteomes" id="UP000601435"/>
    </source>
</evidence>
<organism evidence="1 2">
    <name type="scientific">Symbiodinium necroappetens</name>
    <dbReference type="NCBI Taxonomy" id="1628268"/>
    <lineage>
        <taxon>Eukaryota</taxon>
        <taxon>Sar</taxon>
        <taxon>Alveolata</taxon>
        <taxon>Dinophyceae</taxon>
        <taxon>Suessiales</taxon>
        <taxon>Symbiodiniaceae</taxon>
        <taxon>Symbiodinium</taxon>
    </lineage>
</organism>
<keyword evidence="2" id="KW-1185">Reference proteome</keyword>
<accession>A0A812MPZ9</accession>
<dbReference type="AlphaFoldDB" id="A0A812MPZ9"/>
<proteinExistence type="predicted"/>
<reference evidence="1" key="1">
    <citation type="submission" date="2021-02" db="EMBL/GenBank/DDBJ databases">
        <authorList>
            <person name="Dougan E. K."/>
            <person name="Rhodes N."/>
            <person name="Thang M."/>
            <person name="Chan C."/>
        </authorList>
    </citation>
    <scope>NUCLEOTIDE SEQUENCE</scope>
</reference>
<feature type="non-terminal residue" evidence="1">
    <location>
        <position position="284"/>
    </location>
</feature>
<protein>
    <submittedName>
        <fullName evidence="1">Uncharacterized protein</fullName>
    </submittedName>
</protein>
<name>A0A812MPZ9_9DINO</name>
<sequence>FLSQSHPDEVQQIKLAAGTFIIMALFFHQQSYPSVAYQGGSNKSQELAAPDVVKARKRSAIISILLAALLTYGRLSMECFRPKMRVGTRMMKEAAAQAIQCFQKSPSVESTYIYVLALSIPDTQVVFLEGQEVPRPQLDKWWVKNVLCMMLQAMQLRFVQQAESERSQSLRWWDLRRQGDAGAGTASLRKIEYDDNLLKAYKAAYGPTGDYPNKLEYAFAELAAYSDTMTLSPTSEARHVKGRFFADMGHATNFDTEVFLEIRHYLVGSFTTLPSTGLCGRPLI</sequence>
<dbReference type="EMBL" id="CAJNJA010011255">
    <property type="protein sequence ID" value="CAE7269132.1"/>
    <property type="molecule type" value="Genomic_DNA"/>
</dbReference>
<dbReference type="Proteomes" id="UP000601435">
    <property type="component" value="Unassembled WGS sequence"/>
</dbReference>